<dbReference type="GO" id="GO:0008270">
    <property type="term" value="F:zinc ion binding"/>
    <property type="evidence" value="ECO:0007669"/>
    <property type="project" value="UniProtKB-KW"/>
</dbReference>
<dbReference type="Gramene" id="TraesCS5A03G0423000.1">
    <property type="protein sequence ID" value="TraesCS5A03G0423000.1.CDS"/>
    <property type="gene ID" value="TraesCS5A03G0423000"/>
</dbReference>
<evidence type="ECO:0000256" key="2">
    <source>
        <dbReference type="ARBA" id="ARBA00022771"/>
    </source>
</evidence>
<feature type="transmembrane region" description="Helical" evidence="6">
    <location>
        <begin position="125"/>
        <end position="143"/>
    </location>
</feature>
<sequence>MAASSSSVRSRDRRQHLPLIMCPDCQEVRVETNICSKEGPNEGRRFYKCPIDSGPDKCGWFRWEDVYAGIIRRREARLRYGDPYGVQGSSQGMAGHATQTQPEQAPEIVRQQRTEQAQARGGRDCLFICLMVINMIFTLTILSRV</sequence>
<feature type="compositionally biased region" description="Polar residues" evidence="5">
    <location>
        <begin position="89"/>
        <end position="103"/>
    </location>
</feature>
<feature type="domain" description="GRF-type" evidence="7">
    <location>
        <begin position="22"/>
        <end position="67"/>
    </location>
</feature>
<reference evidence="8" key="1">
    <citation type="submission" date="2018-08" db="EMBL/GenBank/DDBJ databases">
        <authorList>
            <person name="Rossello M."/>
        </authorList>
    </citation>
    <scope>NUCLEOTIDE SEQUENCE [LARGE SCALE GENOMIC DNA]</scope>
    <source>
        <strain evidence="8">cv. Chinese Spring</strain>
    </source>
</reference>
<organism evidence="8">
    <name type="scientific">Triticum aestivum</name>
    <name type="common">Wheat</name>
    <dbReference type="NCBI Taxonomy" id="4565"/>
    <lineage>
        <taxon>Eukaryota</taxon>
        <taxon>Viridiplantae</taxon>
        <taxon>Streptophyta</taxon>
        <taxon>Embryophyta</taxon>
        <taxon>Tracheophyta</taxon>
        <taxon>Spermatophyta</taxon>
        <taxon>Magnoliopsida</taxon>
        <taxon>Liliopsida</taxon>
        <taxon>Poales</taxon>
        <taxon>Poaceae</taxon>
        <taxon>BOP clade</taxon>
        <taxon>Pooideae</taxon>
        <taxon>Triticodae</taxon>
        <taxon>Triticeae</taxon>
        <taxon>Triticinae</taxon>
        <taxon>Triticum</taxon>
    </lineage>
</organism>
<dbReference type="Gramene" id="TraesROB_scaffold_013392_01G000400.1">
    <property type="protein sequence ID" value="TraesROB_scaffold_013392_01G000400.1"/>
    <property type="gene ID" value="TraesROB_scaffold_013392_01G000400"/>
</dbReference>
<dbReference type="PANTHER" id="PTHR33680:SF7">
    <property type="entry name" value="OS02G0474200 PROTEIN"/>
    <property type="match status" value="1"/>
</dbReference>
<dbReference type="Proteomes" id="UP000019116">
    <property type="component" value="Chromosome 5A"/>
</dbReference>
<feature type="region of interest" description="Disordered" evidence="5">
    <location>
        <begin position="89"/>
        <end position="114"/>
    </location>
</feature>
<dbReference type="Gramene" id="TraesCLE_scaffold_001453_01G000500.1">
    <property type="protein sequence ID" value="TraesCLE_scaffold_001453_01G000500.1"/>
    <property type="gene ID" value="TraesCLE_scaffold_001453_01G000500"/>
</dbReference>
<evidence type="ECO:0000259" key="7">
    <source>
        <dbReference type="PROSITE" id="PS51999"/>
    </source>
</evidence>
<dbReference type="AlphaFoldDB" id="A0A3B6KGF0"/>
<dbReference type="Gramene" id="TraesRN5A0100435400.1">
    <property type="protein sequence ID" value="TraesRN5A0100435400.1"/>
    <property type="gene ID" value="TraesRN5A0100435400"/>
</dbReference>
<dbReference type="Gramene" id="TraesNOR5A03G02668900.1">
    <property type="protein sequence ID" value="TraesNOR5A03G02668900.1"/>
    <property type="gene ID" value="TraesNOR5A03G02668900"/>
</dbReference>
<dbReference type="Gramene" id="TraesCAD_scaffold_044549_01G000200.1">
    <property type="protein sequence ID" value="TraesCAD_scaffold_044549_01G000200.1"/>
    <property type="gene ID" value="TraesCAD_scaffold_044549_01G000200"/>
</dbReference>
<evidence type="ECO:0000313" key="8">
    <source>
        <dbReference type="EnsemblPlants" id="TraesCS5A02G154500.1"/>
    </source>
</evidence>
<keyword evidence="6" id="KW-1133">Transmembrane helix</keyword>
<dbReference type="Gramene" id="TraesJUL5A03G02667440.1">
    <property type="protein sequence ID" value="TraesJUL5A03G02667440.1"/>
    <property type="gene ID" value="TraesJUL5A03G02667440"/>
</dbReference>
<gene>
    <name evidence="8" type="primary">LOC123106886</name>
</gene>
<dbReference type="Gramene" id="TraesJAG5A03G02648430.1">
    <property type="protein sequence ID" value="TraesJAG5A03G02648430.1"/>
    <property type="gene ID" value="TraesJAG5A03G02648430"/>
</dbReference>
<proteinExistence type="predicted"/>
<keyword evidence="1" id="KW-0479">Metal-binding</keyword>
<evidence type="ECO:0000256" key="3">
    <source>
        <dbReference type="ARBA" id="ARBA00022833"/>
    </source>
</evidence>
<keyword evidence="6" id="KW-0812">Transmembrane</keyword>
<dbReference type="Pfam" id="PF06839">
    <property type="entry name" value="Zn_ribbon_GRF"/>
    <property type="match status" value="1"/>
</dbReference>
<keyword evidence="2 4" id="KW-0863">Zinc-finger</keyword>
<evidence type="ECO:0000313" key="9">
    <source>
        <dbReference type="Proteomes" id="UP000019116"/>
    </source>
</evidence>
<dbReference type="Gramene" id="TraesPARA_EIv1.0_1587030.1">
    <property type="protein sequence ID" value="TraesPARA_EIv1.0_1587030.1.CDS"/>
    <property type="gene ID" value="TraesPARA_EIv1.0_1587030"/>
</dbReference>
<dbReference type="Gramene" id="TraesARI5A03G02689300.1">
    <property type="protein sequence ID" value="TraesARI5A03G02689300.1"/>
    <property type="gene ID" value="TraesARI5A03G02689300"/>
</dbReference>
<dbReference type="Gramene" id="TraesMAC5A03G02645810.1">
    <property type="protein sequence ID" value="TraesMAC5A03G02645810.1"/>
    <property type="gene ID" value="TraesMAC5A03G02645810"/>
</dbReference>
<keyword evidence="3" id="KW-0862">Zinc</keyword>
<dbReference type="Gramene" id="TraesSTA5A03G02638370.1">
    <property type="protein sequence ID" value="TraesSTA5A03G02638370.1"/>
    <property type="gene ID" value="TraesSTA5A03G02638370"/>
</dbReference>
<name>A0A3B6KGF0_WHEAT</name>
<dbReference type="RefSeq" id="XP_044384857.1">
    <property type="nucleotide sequence ID" value="XM_044528922.1"/>
</dbReference>
<accession>A0A3B6KGF0</accession>
<dbReference type="OrthoDB" id="681879at2759"/>
<dbReference type="Gramene" id="TraesSYM5A03G02676470.1">
    <property type="protein sequence ID" value="TraesSYM5A03G02676470.1"/>
    <property type="gene ID" value="TraesSYM5A03G02676470"/>
</dbReference>
<dbReference type="Gramene" id="TraesCS5A02G154500.1">
    <property type="protein sequence ID" value="TraesCS5A02G154500.1"/>
    <property type="gene ID" value="TraesCS5A02G154500"/>
</dbReference>
<evidence type="ECO:0000256" key="4">
    <source>
        <dbReference type="PROSITE-ProRule" id="PRU01343"/>
    </source>
</evidence>
<dbReference type="Gramene" id="TraesRN1A0100353000.1">
    <property type="protein sequence ID" value="TraesRN1A0100353000.1"/>
    <property type="gene ID" value="TraesRN1A0100353000"/>
</dbReference>
<reference evidence="8" key="2">
    <citation type="submission" date="2018-10" db="UniProtKB">
        <authorList>
            <consortium name="EnsemblPlants"/>
        </authorList>
    </citation>
    <scope>IDENTIFICATION</scope>
</reference>
<dbReference type="PROSITE" id="PS51999">
    <property type="entry name" value="ZF_GRF"/>
    <property type="match status" value="1"/>
</dbReference>
<evidence type="ECO:0000256" key="5">
    <source>
        <dbReference type="SAM" id="MobiDB-lite"/>
    </source>
</evidence>
<dbReference type="Gramene" id="TraesLDM5A03G02650610.1">
    <property type="protein sequence ID" value="TraesLDM5A03G02650610.1"/>
    <property type="gene ID" value="TraesLDM5A03G02650610"/>
</dbReference>
<keyword evidence="6" id="KW-0472">Membrane</keyword>
<dbReference type="GeneID" id="123106886"/>
<keyword evidence="9" id="KW-1185">Reference proteome</keyword>
<protein>
    <recommendedName>
        <fullName evidence="7">GRF-type domain-containing protein</fullName>
    </recommendedName>
</protein>
<dbReference type="Gramene" id="TraesLAC5A03G02600960.1">
    <property type="protein sequence ID" value="TraesLAC5A03G02600960.1"/>
    <property type="gene ID" value="TraesLAC5A03G02600960"/>
</dbReference>
<evidence type="ECO:0000256" key="1">
    <source>
        <dbReference type="ARBA" id="ARBA00022723"/>
    </source>
</evidence>
<dbReference type="PANTHER" id="PTHR33680">
    <property type="entry name" value="OS07G0190500 PROTEIN"/>
    <property type="match status" value="1"/>
</dbReference>
<dbReference type="EnsemblPlants" id="TraesCS5A02G154500.1">
    <property type="protein sequence ID" value="TraesCS5A02G154500.1"/>
    <property type="gene ID" value="TraesCS5A02G154500"/>
</dbReference>
<dbReference type="Gramene" id="TraesWEE_scaffold_017919_01G000400.1">
    <property type="protein sequence ID" value="TraesWEE_scaffold_017919_01G000400.1"/>
    <property type="gene ID" value="TraesWEE_scaffold_017919_01G000400"/>
</dbReference>
<dbReference type="InterPro" id="IPR010666">
    <property type="entry name" value="Znf_GRF"/>
</dbReference>
<evidence type="ECO:0000256" key="6">
    <source>
        <dbReference type="SAM" id="Phobius"/>
    </source>
</evidence>